<feature type="domain" description="Glucose-methanol-choline oxidoreductase C-terminal" evidence="7">
    <location>
        <begin position="405"/>
        <end position="467"/>
    </location>
</feature>
<evidence type="ECO:0000256" key="1">
    <source>
        <dbReference type="ARBA" id="ARBA00010790"/>
    </source>
</evidence>
<name>A0ABP4U718_9MICO</name>
<keyword evidence="2" id="KW-0285">Flavoprotein</keyword>
<evidence type="ECO:0000259" key="7">
    <source>
        <dbReference type="Pfam" id="PF05199"/>
    </source>
</evidence>
<comment type="caution">
    <text evidence="8">The sequence shown here is derived from an EMBL/GenBank/DDBJ whole genome shotgun (WGS) entry which is preliminary data.</text>
</comment>
<gene>
    <name evidence="8" type="ORF">GCM10009808_14580</name>
</gene>
<keyword evidence="3" id="KW-0274">FAD</keyword>
<sequence length="479" mass="50026">MGYPGPLGPLGADHPKGLHPETPTTDTTLDCDVVVIGSGAGGGTAAAVLAAQGLEVVVLEKGGYFDDADFTGTELTGLTTLYASGPSATAEGQMSLLEAQCLGGGTVVNYSTSFRTPDRIRHEWAATGATEFLSDDYDRAMDAVWSRQGVNGDYSQPSHRDQIMERGLTAFGWHIGSLDRNVIGCDAGAVCGRCGYGCPLGAKQSVAKTWLMDAEAAGARILTGVDVRTITTARGSAKSVEGRTASGVTVTVRARAVVVAGGSVQTPAILKRSGFTNPNIGRHLRLHPATAVWAEFDEEVRPWEGAMQSRYSTERSDIGGSGYGVVYETAAANPALSVAFLSWRGAQRHLEIMRNLSHFSSVGVITRDQDSGEVKVGKDGEPTMHYTLSARDAARMHAGVDGGARILEAAMAALHIMGSARMGGSAETSAANPEGVTWEAENVVIADASTFPTSSGVNPMVTIEAIAHLNATRLAGRLT</sequence>
<evidence type="ECO:0000256" key="2">
    <source>
        <dbReference type="ARBA" id="ARBA00022630"/>
    </source>
</evidence>
<dbReference type="InterPro" id="IPR007867">
    <property type="entry name" value="GMC_OxRtase_C"/>
</dbReference>
<dbReference type="Gene3D" id="3.50.50.60">
    <property type="entry name" value="FAD/NAD(P)-binding domain"/>
    <property type="match status" value="2"/>
</dbReference>
<dbReference type="InterPro" id="IPR000172">
    <property type="entry name" value="GMC_OxRdtase_N"/>
</dbReference>
<dbReference type="PANTHER" id="PTHR46056:SF12">
    <property type="entry name" value="LONG-CHAIN-ALCOHOL OXIDASE"/>
    <property type="match status" value="1"/>
</dbReference>
<evidence type="ECO:0000256" key="5">
    <source>
        <dbReference type="SAM" id="MobiDB-lite"/>
    </source>
</evidence>
<comment type="similarity">
    <text evidence="1">Belongs to the GMC oxidoreductase family.</text>
</comment>
<dbReference type="EMBL" id="BAAAPL010000001">
    <property type="protein sequence ID" value="GAA1698174.1"/>
    <property type="molecule type" value="Genomic_DNA"/>
</dbReference>
<dbReference type="Pfam" id="PF05199">
    <property type="entry name" value="GMC_oxred_C"/>
    <property type="match status" value="1"/>
</dbReference>
<dbReference type="PANTHER" id="PTHR46056">
    <property type="entry name" value="LONG-CHAIN-ALCOHOL OXIDASE"/>
    <property type="match status" value="1"/>
</dbReference>
<protein>
    <recommendedName>
        <fullName evidence="10">GMC family oxidoreductase</fullName>
    </recommendedName>
</protein>
<keyword evidence="4" id="KW-0560">Oxidoreductase</keyword>
<evidence type="ECO:0008006" key="10">
    <source>
        <dbReference type="Google" id="ProtNLM"/>
    </source>
</evidence>
<evidence type="ECO:0000313" key="9">
    <source>
        <dbReference type="Proteomes" id="UP001501690"/>
    </source>
</evidence>
<dbReference type="Pfam" id="PF00732">
    <property type="entry name" value="GMC_oxred_N"/>
    <property type="match status" value="1"/>
</dbReference>
<dbReference type="Proteomes" id="UP001501690">
    <property type="component" value="Unassembled WGS sequence"/>
</dbReference>
<keyword evidence="9" id="KW-1185">Reference proteome</keyword>
<evidence type="ECO:0000313" key="8">
    <source>
        <dbReference type="EMBL" id="GAA1698174.1"/>
    </source>
</evidence>
<feature type="domain" description="Glucose-methanol-choline oxidoreductase N-terminal" evidence="6">
    <location>
        <begin position="81"/>
        <end position="289"/>
    </location>
</feature>
<feature type="region of interest" description="Disordered" evidence="5">
    <location>
        <begin position="1"/>
        <end position="27"/>
    </location>
</feature>
<dbReference type="SUPFAM" id="SSF51905">
    <property type="entry name" value="FAD/NAD(P)-binding domain"/>
    <property type="match status" value="1"/>
</dbReference>
<organism evidence="8 9">
    <name type="scientific">Microbacterium sediminicola</name>
    <dbReference type="NCBI Taxonomy" id="415210"/>
    <lineage>
        <taxon>Bacteria</taxon>
        <taxon>Bacillati</taxon>
        <taxon>Actinomycetota</taxon>
        <taxon>Actinomycetes</taxon>
        <taxon>Micrococcales</taxon>
        <taxon>Microbacteriaceae</taxon>
        <taxon>Microbacterium</taxon>
    </lineage>
</organism>
<evidence type="ECO:0000259" key="6">
    <source>
        <dbReference type="Pfam" id="PF00732"/>
    </source>
</evidence>
<accession>A0ABP4U718</accession>
<dbReference type="RefSeq" id="WP_344070924.1">
    <property type="nucleotide sequence ID" value="NZ_BAAAPL010000001.1"/>
</dbReference>
<evidence type="ECO:0000256" key="3">
    <source>
        <dbReference type="ARBA" id="ARBA00022827"/>
    </source>
</evidence>
<dbReference type="InterPro" id="IPR036188">
    <property type="entry name" value="FAD/NAD-bd_sf"/>
</dbReference>
<proteinExistence type="inferred from homology"/>
<evidence type="ECO:0000256" key="4">
    <source>
        <dbReference type="ARBA" id="ARBA00023002"/>
    </source>
</evidence>
<reference evidence="9" key="1">
    <citation type="journal article" date="2019" name="Int. J. Syst. Evol. Microbiol.">
        <title>The Global Catalogue of Microorganisms (GCM) 10K type strain sequencing project: providing services to taxonomists for standard genome sequencing and annotation.</title>
        <authorList>
            <consortium name="The Broad Institute Genomics Platform"/>
            <consortium name="The Broad Institute Genome Sequencing Center for Infectious Disease"/>
            <person name="Wu L."/>
            <person name="Ma J."/>
        </authorList>
    </citation>
    <scope>NUCLEOTIDE SEQUENCE [LARGE SCALE GENOMIC DNA]</scope>
    <source>
        <strain evidence="9">JCM 15577</strain>
    </source>
</reference>